<reference evidence="2" key="1">
    <citation type="journal article" date="2023" name="Nat. Plants">
        <title>Single-cell RNA sequencing provides a high-resolution roadmap for understanding the multicellular compartmentation of specialized metabolism.</title>
        <authorList>
            <person name="Sun S."/>
            <person name="Shen X."/>
            <person name="Li Y."/>
            <person name="Li Y."/>
            <person name="Wang S."/>
            <person name="Li R."/>
            <person name="Zhang H."/>
            <person name="Shen G."/>
            <person name="Guo B."/>
            <person name="Wei J."/>
            <person name="Xu J."/>
            <person name="St-Pierre B."/>
            <person name="Chen S."/>
            <person name="Sun C."/>
        </authorList>
    </citation>
    <scope>NUCLEOTIDE SEQUENCE [LARGE SCALE GENOMIC DNA]</scope>
</reference>
<dbReference type="EMBL" id="CM044707">
    <property type="protein sequence ID" value="KAI5654593.1"/>
    <property type="molecule type" value="Genomic_DNA"/>
</dbReference>
<gene>
    <name evidence="1" type="ORF">M9H77_31780</name>
</gene>
<organism evidence="1 2">
    <name type="scientific">Catharanthus roseus</name>
    <name type="common">Madagascar periwinkle</name>
    <name type="synonym">Vinca rosea</name>
    <dbReference type="NCBI Taxonomy" id="4058"/>
    <lineage>
        <taxon>Eukaryota</taxon>
        <taxon>Viridiplantae</taxon>
        <taxon>Streptophyta</taxon>
        <taxon>Embryophyta</taxon>
        <taxon>Tracheophyta</taxon>
        <taxon>Spermatophyta</taxon>
        <taxon>Magnoliopsida</taxon>
        <taxon>eudicotyledons</taxon>
        <taxon>Gunneridae</taxon>
        <taxon>Pentapetalae</taxon>
        <taxon>asterids</taxon>
        <taxon>lamiids</taxon>
        <taxon>Gentianales</taxon>
        <taxon>Apocynaceae</taxon>
        <taxon>Rauvolfioideae</taxon>
        <taxon>Vinceae</taxon>
        <taxon>Catharanthinae</taxon>
        <taxon>Catharanthus</taxon>
    </lineage>
</organism>
<protein>
    <submittedName>
        <fullName evidence="1">Uncharacterized protein</fullName>
    </submittedName>
</protein>
<keyword evidence="2" id="KW-1185">Reference proteome</keyword>
<sequence>MTKSCEELDLPQTVVPAPTVSDRFLDGTSFEDHTLPRPRFEESYRELSEECLENARWINNPCLQGIHTISIMVVAMESMLMEETTGHGNFTPRRYNEVGIFSSYAKSYGHTSYEDYGGYNRDNVSYDYYEHSPYIVMKSIIIVMTISLFPSNSYLSFEIYFKEIKFVSLAFMENGYQFFFLNSFGTLLEKRQYLEFNTLSYVIPRVDEYYYNVANYASCMLGMEKCSILQELPTSLSLNPSLMCYEVSLVELEFLLKSYLSHVSIHGDLGAISFGGGLFLVVSYTSTCLSSHAFLEDSLLHSGSLCLILLAIISEL</sequence>
<name>A0ACC0A5A0_CATRO</name>
<comment type="caution">
    <text evidence="1">The sequence shown here is derived from an EMBL/GenBank/DDBJ whole genome shotgun (WGS) entry which is preliminary data.</text>
</comment>
<evidence type="ECO:0000313" key="2">
    <source>
        <dbReference type="Proteomes" id="UP001060085"/>
    </source>
</evidence>
<dbReference type="Proteomes" id="UP001060085">
    <property type="component" value="Linkage Group LG07"/>
</dbReference>
<evidence type="ECO:0000313" key="1">
    <source>
        <dbReference type="EMBL" id="KAI5654593.1"/>
    </source>
</evidence>
<proteinExistence type="predicted"/>
<accession>A0ACC0A5A0</accession>